<feature type="compositionally biased region" description="Basic and acidic residues" evidence="1">
    <location>
        <begin position="117"/>
        <end position="138"/>
    </location>
</feature>
<comment type="caution">
    <text evidence="2">The sequence shown here is derived from an EMBL/GenBank/DDBJ whole genome shotgun (WGS) entry which is preliminary data.</text>
</comment>
<keyword evidence="3" id="KW-1185">Reference proteome</keyword>
<evidence type="ECO:0000313" key="3">
    <source>
        <dbReference type="Proteomes" id="UP001157353"/>
    </source>
</evidence>
<sequence>MLDAICYFTENNDSDIREKVFSIFEFKALPETEIDKLRYSLLCPVCRQKAYFRKASRDGKQACFGSRYHNSDCTEFNPSARKSEEEKQILEVEALLLEADSLQINFNAPISSKKIQKIDPKRVHESAEKEPDAKKKSEGGNTQSELTVNKQGLKKLLVSLLRGSSLASSDVWVYTSEKHKWRAKNLFVNVNEAVPTDNAAPRMYWGTISHADKNLNWLNPAEERSVSIPIAKYRDQLLTRFDIHEPRDLEGAGFIMFAKCVQSKDKKRKFLQLWSNDVQHFYISKAQD</sequence>
<evidence type="ECO:0000313" key="2">
    <source>
        <dbReference type="EMBL" id="GLS89533.1"/>
    </source>
</evidence>
<feature type="region of interest" description="Disordered" evidence="1">
    <location>
        <begin position="117"/>
        <end position="146"/>
    </location>
</feature>
<evidence type="ECO:0000256" key="1">
    <source>
        <dbReference type="SAM" id="MobiDB-lite"/>
    </source>
</evidence>
<organism evidence="2 3">
    <name type="scientific">Psychromonas marina</name>
    <dbReference type="NCBI Taxonomy" id="88364"/>
    <lineage>
        <taxon>Bacteria</taxon>
        <taxon>Pseudomonadati</taxon>
        <taxon>Pseudomonadota</taxon>
        <taxon>Gammaproteobacteria</taxon>
        <taxon>Alteromonadales</taxon>
        <taxon>Psychromonadaceae</taxon>
        <taxon>Psychromonas</taxon>
    </lineage>
</organism>
<protein>
    <submittedName>
        <fullName evidence="2">Uncharacterized protein</fullName>
    </submittedName>
</protein>
<dbReference type="EMBL" id="BSPQ01000001">
    <property type="protein sequence ID" value="GLS89533.1"/>
    <property type="molecule type" value="Genomic_DNA"/>
</dbReference>
<accession>A0ABQ6DXF1</accession>
<dbReference type="Proteomes" id="UP001157353">
    <property type="component" value="Unassembled WGS sequence"/>
</dbReference>
<name>A0ABQ6DXF1_9GAMM</name>
<proteinExistence type="predicted"/>
<dbReference type="RefSeq" id="WP_284202647.1">
    <property type="nucleotide sequence ID" value="NZ_BSPQ01000001.1"/>
</dbReference>
<gene>
    <name evidence="2" type="ORF">GCM10007916_06000</name>
</gene>
<reference evidence="3" key="1">
    <citation type="journal article" date="2019" name="Int. J. Syst. Evol. Microbiol.">
        <title>The Global Catalogue of Microorganisms (GCM) 10K type strain sequencing project: providing services to taxonomists for standard genome sequencing and annotation.</title>
        <authorList>
            <consortium name="The Broad Institute Genomics Platform"/>
            <consortium name="The Broad Institute Genome Sequencing Center for Infectious Disease"/>
            <person name="Wu L."/>
            <person name="Ma J."/>
        </authorList>
    </citation>
    <scope>NUCLEOTIDE SEQUENCE [LARGE SCALE GENOMIC DNA]</scope>
    <source>
        <strain evidence="3">NBRC 103166</strain>
    </source>
</reference>